<dbReference type="PANTHER" id="PTHR31571:SF1">
    <property type="entry name" value="ALTERED INHERITANCE OF MITOCHONDRIA PROTEIN 6"/>
    <property type="match status" value="1"/>
</dbReference>
<reference evidence="1" key="1">
    <citation type="journal article" date="2021" name="IMA Fungus">
        <title>Genomic characterization of three marine fungi, including Emericellopsis atlantica sp. nov. with signatures of a generalist lifestyle and marine biomass degradation.</title>
        <authorList>
            <person name="Hagestad O.C."/>
            <person name="Hou L."/>
            <person name="Andersen J.H."/>
            <person name="Hansen E.H."/>
            <person name="Altermark B."/>
            <person name="Li C."/>
            <person name="Kuhnert E."/>
            <person name="Cox R.J."/>
            <person name="Crous P.W."/>
            <person name="Spatafora J.W."/>
            <person name="Lail K."/>
            <person name="Amirebrahimi M."/>
            <person name="Lipzen A."/>
            <person name="Pangilinan J."/>
            <person name="Andreopoulos W."/>
            <person name="Hayes R.D."/>
            <person name="Ng V."/>
            <person name="Grigoriev I.V."/>
            <person name="Jackson S.A."/>
            <person name="Sutton T.D.S."/>
            <person name="Dobson A.D.W."/>
            <person name="Rama T."/>
        </authorList>
    </citation>
    <scope>NUCLEOTIDE SEQUENCE</scope>
    <source>
        <strain evidence="1">TRa3180A</strain>
    </source>
</reference>
<dbReference type="OrthoDB" id="4153866at2759"/>
<gene>
    <name evidence="1" type="ORF">BJ878DRAFT_537193</name>
</gene>
<dbReference type="InterPro" id="IPR051236">
    <property type="entry name" value="HAT_RTT109-like"/>
</dbReference>
<organism evidence="1 2">
    <name type="scientific">Calycina marina</name>
    <dbReference type="NCBI Taxonomy" id="1763456"/>
    <lineage>
        <taxon>Eukaryota</taxon>
        <taxon>Fungi</taxon>
        <taxon>Dikarya</taxon>
        <taxon>Ascomycota</taxon>
        <taxon>Pezizomycotina</taxon>
        <taxon>Leotiomycetes</taxon>
        <taxon>Helotiales</taxon>
        <taxon>Pezizellaceae</taxon>
        <taxon>Calycina</taxon>
    </lineage>
</organism>
<keyword evidence="2" id="KW-1185">Reference proteome</keyword>
<evidence type="ECO:0008006" key="3">
    <source>
        <dbReference type="Google" id="ProtNLM"/>
    </source>
</evidence>
<evidence type="ECO:0000313" key="1">
    <source>
        <dbReference type="EMBL" id="KAG9240320.1"/>
    </source>
</evidence>
<sequence length="325" mass="36247">MCLVGKEDKLPKIVNCLILIPFPSISLRLSIVSSLESFLPFPDDFTRGVLPIPCHSHNDYWRDIPLFDAIAVGCTSNSRTSNGTELYIGHDSGVLTADRTLRAMYLDPLMYILDQINSDNPQKATPGGILESDCNATFVVLLDFKNKSPETDIWKLVQAPLQPLREKNYLTYWNSTLNTRIMRPLTIVTTGDAPFDISTNLNSTSNINQDIFYDAPLDKLEATSTTYTTANLYCASVSLADAVGKAQFGISSSQLKMIDKQINTARDLDLVSRYWDTAPWPLNIRNGIWSDLLESNVGIMNLDQLWAASARHWTLCWGLGWGICA</sequence>
<evidence type="ECO:0000313" key="2">
    <source>
        <dbReference type="Proteomes" id="UP000887226"/>
    </source>
</evidence>
<protein>
    <recommendedName>
        <fullName evidence="3">Altered inheritance of mitochondria protein 6</fullName>
    </recommendedName>
</protein>
<proteinExistence type="predicted"/>
<accession>A0A9P7YW40</accession>
<dbReference type="AlphaFoldDB" id="A0A9P7YW40"/>
<name>A0A9P7YW40_9HELO</name>
<dbReference type="Proteomes" id="UP000887226">
    <property type="component" value="Unassembled WGS sequence"/>
</dbReference>
<dbReference type="EMBL" id="MU254488">
    <property type="protein sequence ID" value="KAG9240320.1"/>
    <property type="molecule type" value="Genomic_DNA"/>
</dbReference>
<dbReference type="PANTHER" id="PTHR31571">
    <property type="entry name" value="ALTERED INHERITANCE OF MITOCHONDRIA PROTEIN 6"/>
    <property type="match status" value="1"/>
</dbReference>
<comment type="caution">
    <text evidence="1">The sequence shown here is derived from an EMBL/GenBank/DDBJ whole genome shotgun (WGS) entry which is preliminary data.</text>
</comment>